<dbReference type="SUPFAM" id="SSF51735">
    <property type="entry name" value="NAD(P)-binding Rossmann-fold domains"/>
    <property type="match status" value="1"/>
</dbReference>
<evidence type="ECO:0000313" key="4">
    <source>
        <dbReference type="Proteomes" id="UP000444721"/>
    </source>
</evidence>
<organism evidence="3 4">
    <name type="scientific">Naegleria fowleri</name>
    <name type="common">Brain eating amoeba</name>
    <dbReference type="NCBI Taxonomy" id="5763"/>
    <lineage>
        <taxon>Eukaryota</taxon>
        <taxon>Discoba</taxon>
        <taxon>Heterolobosea</taxon>
        <taxon>Tetramitia</taxon>
        <taxon>Eutetramitia</taxon>
        <taxon>Vahlkampfiidae</taxon>
        <taxon>Naegleria</taxon>
    </lineage>
</organism>
<dbReference type="Pfam" id="PF01073">
    <property type="entry name" value="3Beta_HSD"/>
    <property type="match status" value="1"/>
</dbReference>
<sequence>MKSYIQLLPISTLQDPEKEIVKPAIELTRAVILAALKNNVRRVVVTSSGGAIFSFPIPENKVFTAQDWNMQSSLSNNPYFYSKRLAEEEAWKLYQENKEKFELVVVNPVYVLGPLQSSNINTSVSNVKKYLLGEHESIQAGSIAVVDVRDVAIAHVLPSEKEEAVGKRLICCGSTRAMSDIPKTIKEHYPQYPVSKYTEFPAGVKYSMDTQPLKELGLTEYRPFEETIKDTVQSLIDFGLVEKK</sequence>
<dbReference type="VEuPathDB" id="AmoebaDB:NF0018080"/>
<dbReference type="InterPro" id="IPR036291">
    <property type="entry name" value="NAD(P)-bd_dom_sf"/>
</dbReference>
<dbReference type="Proteomes" id="UP000444721">
    <property type="component" value="Unassembled WGS sequence"/>
</dbReference>
<accession>A0A6A5C0G0</accession>
<protein>
    <recommendedName>
        <fullName evidence="2">3-beta hydroxysteroid dehydrogenase/isomerase domain-containing protein</fullName>
    </recommendedName>
</protein>
<name>A0A6A5C0G0_NAEFO</name>
<proteinExistence type="predicted"/>
<evidence type="ECO:0000313" key="3">
    <source>
        <dbReference type="EMBL" id="KAF0983923.1"/>
    </source>
</evidence>
<dbReference type="GO" id="GO:0016616">
    <property type="term" value="F:oxidoreductase activity, acting on the CH-OH group of donors, NAD or NADP as acceptor"/>
    <property type="evidence" value="ECO:0007669"/>
    <property type="project" value="InterPro"/>
</dbReference>
<dbReference type="RefSeq" id="XP_044568636.1">
    <property type="nucleotide sequence ID" value="XM_044711626.1"/>
</dbReference>
<dbReference type="OMA" id="KNEECWA"/>
<dbReference type="AlphaFoldDB" id="A0A6A5C0G0"/>
<feature type="domain" description="3-beta hydroxysteroid dehydrogenase/isomerase" evidence="2">
    <location>
        <begin position="15"/>
        <end position="161"/>
    </location>
</feature>
<keyword evidence="4" id="KW-1185">Reference proteome</keyword>
<comment type="caution">
    <text evidence="3">The sequence shown here is derived from an EMBL/GenBank/DDBJ whole genome shotgun (WGS) entry which is preliminary data.</text>
</comment>
<dbReference type="InterPro" id="IPR002225">
    <property type="entry name" value="3Beta_OHSteriod_DH/Estase"/>
</dbReference>
<evidence type="ECO:0000256" key="1">
    <source>
        <dbReference type="ARBA" id="ARBA00023002"/>
    </source>
</evidence>
<dbReference type="PANTHER" id="PTHR10366">
    <property type="entry name" value="NAD DEPENDENT EPIMERASE/DEHYDRATASE"/>
    <property type="match status" value="1"/>
</dbReference>
<dbReference type="PANTHER" id="PTHR10366:SF564">
    <property type="entry name" value="STEROL-4-ALPHA-CARBOXYLATE 3-DEHYDROGENASE, DECARBOXYLATING"/>
    <property type="match status" value="1"/>
</dbReference>
<gene>
    <name evidence="3" type="ORF">FDP41_007838</name>
</gene>
<dbReference type="VEuPathDB" id="AmoebaDB:NfTy_005480"/>
<dbReference type="GeneID" id="68115056"/>
<dbReference type="InterPro" id="IPR050425">
    <property type="entry name" value="NAD(P)_dehydrat-like"/>
</dbReference>
<evidence type="ECO:0000259" key="2">
    <source>
        <dbReference type="Pfam" id="PF01073"/>
    </source>
</evidence>
<dbReference type="EMBL" id="VFQX01000004">
    <property type="protein sequence ID" value="KAF0983923.1"/>
    <property type="molecule type" value="Genomic_DNA"/>
</dbReference>
<dbReference type="Gene3D" id="3.40.50.720">
    <property type="entry name" value="NAD(P)-binding Rossmann-like Domain"/>
    <property type="match status" value="1"/>
</dbReference>
<dbReference type="GO" id="GO:0006694">
    <property type="term" value="P:steroid biosynthetic process"/>
    <property type="evidence" value="ECO:0007669"/>
    <property type="project" value="InterPro"/>
</dbReference>
<dbReference type="OrthoDB" id="2735536at2759"/>
<keyword evidence="1" id="KW-0560">Oxidoreductase</keyword>
<reference evidence="3 4" key="1">
    <citation type="journal article" date="2019" name="Sci. Rep.">
        <title>Nanopore sequencing improves the draft genome of the human pathogenic amoeba Naegleria fowleri.</title>
        <authorList>
            <person name="Liechti N."/>
            <person name="Schurch N."/>
            <person name="Bruggmann R."/>
            <person name="Wittwer M."/>
        </authorList>
    </citation>
    <scope>NUCLEOTIDE SEQUENCE [LARGE SCALE GENOMIC DNA]</scope>
    <source>
        <strain evidence="3 4">ATCC 30894</strain>
    </source>
</reference>
<dbReference type="VEuPathDB" id="AmoebaDB:FDP41_007838"/>